<dbReference type="PROSITE" id="PS51722">
    <property type="entry name" value="G_TR_2"/>
    <property type="match status" value="1"/>
</dbReference>
<feature type="coiled-coil region" evidence="12">
    <location>
        <begin position="1068"/>
        <end position="1122"/>
    </location>
</feature>
<dbReference type="NCBIfam" id="TIGR00231">
    <property type="entry name" value="small_GTP"/>
    <property type="match status" value="1"/>
</dbReference>
<feature type="domain" description="Tr-type G" evidence="16">
    <location>
        <begin position="812"/>
        <end position="980"/>
    </location>
</feature>
<evidence type="ECO:0000256" key="6">
    <source>
        <dbReference type="ARBA" id="ARBA00022917"/>
    </source>
</evidence>
<dbReference type="GO" id="GO:0003924">
    <property type="term" value="F:GTPase activity"/>
    <property type="evidence" value="ECO:0007669"/>
    <property type="project" value="InterPro"/>
</dbReference>
<dbReference type="FunFam" id="3.40.50.300:FF:000019">
    <property type="entry name" value="Translation initiation factor IF-2"/>
    <property type="match status" value="1"/>
</dbReference>
<evidence type="ECO:0000256" key="12">
    <source>
        <dbReference type="SAM" id="Coils"/>
    </source>
</evidence>
<evidence type="ECO:0000256" key="11">
    <source>
        <dbReference type="ARBA" id="ARBA00053552"/>
    </source>
</evidence>
<evidence type="ECO:0000313" key="18">
    <source>
        <dbReference type="Proteomes" id="UP000010422"/>
    </source>
</evidence>
<feature type="domain" description="GAE" evidence="14">
    <location>
        <begin position="439"/>
        <end position="558"/>
    </location>
</feature>
<dbReference type="NCBIfam" id="TIGR00487">
    <property type="entry name" value="IF-2"/>
    <property type="match status" value="1"/>
</dbReference>
<comment type="similarity">
    <text evidence="2">Belongs to the TRAFAC class translation factor GTPase superfamily. Classic translation factor GTPase family. IF-2 subfamily.</text>
</comment>
<dbReference type="SUPFAM" id="SSF48464">
    <property type="entry name" value="ENTH/VHS domain"/>
    <property type="match status" value="1"/>
</dbReference>
<name>L0PG75_PNEJI</name>
<feature type="domain" description="VHS" evidence="13">
    <location>
        <begin position="17"/>
        <end position="153"/>
    </location>
</feature>
<dbReference type="InterPro" id="IPR005225">
    <property type="entry name" value="Small_GTP-bd"/>
</dbReference>
<keyword evidence="4" id="KW-0396">Initiation factor</keyword>
<reference evidence="17 18" key="1">
    <citation type="journal article" date="2012" name="MBio">
        <title>De novo assembly of the Pneumocystis jirovecii genome from a single bronchoalveolar lavage fluid specimen from a patient.</title>
        <authorList>
            <person name="Cisse O.H."/>
            <person name="Pagni M."/>
            <person name="Hauser P.M."/>
        </authorList>
    </citation>
    <scope>NUCLEOTIDE SEQUENCE [LARGE SCALE GENOMIC DNA]</scope>
    <source>
        <strain evidence="17 18">SE8</strain>
    </source>
</reference>
<dbReference type="Gene3D" id="3.40.50.10050">
    <property type="entry name" value="Translation initiation factor IF- 2, domain 3"/>
    <property type="match status" value="1"/>
</dbReference>
<dbReference type="Pfam" id="PF22042">
    <property type="entry name" value="EF-G_D2"/>
    <property type="match status" value="1"/>
</dbReference>
<keyword evidence="6" id="KW-0648">Protein biosynthesis</keyword>
<dbReference type="InterPro" id="IPR038425">
    <property type="entry name" value="GAT_sf"/>
</dbReference>
<dbReference type="FunFam" id="2.40.30.10:FF:000008">
    <property type="entry name" value="Translation initiation factor IF-2"/>
    <property type="match status" value="1"/>
</dbReference>
<dbReference type="InParanoid" id="L0PG75"/>
<dbReference type="VEuPathDB" id="FungiDB:PNEJI1_000291"/>
<dbReference type="InterPro" id="IPR036925">
    <property type="entry name" value="TIF_IF2_dom3_sf"/>
</dbReference>
<keyword evidence="7" id="KW-0653">Protein transport</keyword>
<comment type="function">
    <text evidence="11">May play a role in the regulation of membrane traffic through the trans-Golgi network.</text>
</comment>
<dbReference type="Proteomes" id="UP000010422">
    <property type="component" value="Unassembled WGS sequence"/>
</dbReference>
<comment type="subcellular location">
    <subcellularLocation>
        <location evidence="1">Golgi apparatus</location>
        <location evidence="1">trans-Golgi network</location>
    </subcellularLocation>
</comment>
<dbReference type="SMART" id="SM00809">
    <property type="entry name" value="Alpha_adaptinC2"/>
    <property type="match status" value="1"/>
</dbReference>
<comment type="caution">
    <text evidence="17">The sequence shown here is derived from an EMBL/GenBank/DDBJ whole genome shotgun (WGS) entry which is preliminary data.</text>
</comment>
<dbReference type="Gene3D" id="1.20.5.170">
    <property type="match status" value="1"/>
</dbReference>
<dbReference type="GO" id="GO:0003743">
    <property type="term" value="F:translation initiation factor activity"/>
    <property type="evidence" value="ECO:0007669"/>
    <property type="project" value="UniProtKB-KW"/>
</dbReference>
<evidence type="ECO:0000256" key="8">
    <source>
        <dbReference type="ARBA" id="ARBA00023034"/>
    </source>
</evidence>
<dbReference type="GO" id="GO:0006895">
    <property type="term" value="P:Golgi to endosome transport"/>
    <property type="evidence" value="ECO:0007669"/>
    <property type="project" value="UniProtKB-ARBA"/>
</dbReference>
<evidence type="ECO:0000259" key="15">
    <source>
        <dbReference type="PROSITE" id="PS50909"/>
    </source>
</evidence>
<dbReference type="InterPro" id="IPR009000">
    <property type="entry name" value="Transl_B-barrel_sf"/>
</dbReference>
<sequence length="1327" mass="151736">MNFRVRSSSLPFYIERSCSSELEEPNLAYNLEVVDWINQKKGNTAREAAMMIVHKVNDRGSLVPMLALSLLDVCVKNCGYRFHLQVSTKEFLNKLVRRFPERPPYRLSRIQTRILQIIAEWNQTLCLTSRYKEDLMNIRDMHRLLLFKGYMFPEIQHDSTSVMNTPDVRSVEELEKEDRETQSAKLQELVRRGTPADLVEANKLMKILAGYDTGMKNNYRAKMAEDIEKIRRKTLLLQEMIKTSNADVVYQSDICNDLILSIKDAQPKIQKILDQEKDDTTAISKLLELNDIINTTILQYEKKFVKKELDDTKDSITTSKESIIKNDISLIDLEDKPNFEDYSCDAEDEKSDLNDLLGLSFYKGSTDAIHKANEGTQSDAKPIPLTDKNLSSFENDKVDVLKLQTDRPSNNFFNAQNDIYYTNLLSNPVVNHTLKTDEQKNLSISALDSPDLVIHFFITRKNNMLDSPILIKIEFSNKSFTDTISSLNFKMAVPKTILLKMEPQSGLVINPSQRNGIVQHAIVFGVKNMSNDLKLKWKVSYYLGDNPMERSVRCFLMSKYSISPNAACQFNYLRISYQRFYSTQNLKICLNEEYADSHNSLKKKTLSYKSFSRFVNLSNENKNTKKKQVFEENLLKRVQEAPKIFLRFKDDIIYVSNFLNFRHNISKRFDYIQKVRYSKSSRIVNDFSKHFFKQKVSKSNDKNISIKKNFNLKKSNITKPKLNIRIFSKKKIIHLPQAITVSNLSQLLGLKLTKLLGKMKDLGFKNLSYNFLLTYEEASLIAMEYNYDPIVTNKDSFDLHRQENKERISPSLRVPVVTIMGHVDHGKTTLLDFLQKSSIALHEAGGITQHIRAFSVTLSNGEKICFLDTPGHSAFESMRKRGALITDIVVLVVAADDGVMPQTIEAIEHAKKACVPIIVAINKIDKEGVNIQNVKLDLLKNGVELEEFGGDTQVVLISAITGQGVKDLEHAIVTLAEISDIRSEVKGSVEGWIIESSVKKTKGHFAIILIKEGTLKLGSYIVSGTTWCRVRSMTDTSNQQVNFAIPGTIVEVTGWKSTPFVGDDVLEAKNEEHAKKVVKNRLIRLNEEKQINDIEVINKKRMENHQKELKMTENVLIEKKLKEIPFIIKADVNGSAEAIKDALLLIRNDEIKTKVIYEDVGTVVESDITRAAAVQGYIVSFNLKLNKKIAQFAHREKVKIISHSIIYKLLDYIKEELSELLPLKVKYNVLGEAKIIKIFIMGKKASKISIAGCSVISGVINKNERIRVLRNQKIIWDGKLESLRHIKKEIIEIKEGEECGMNFGKWDKFLEGDLVEAYREEYIKQKL</sequence>
<dbReference type="HAMAP" id="MF_00100_B">
    <property type="entry name" value="IF_2_B"/>
    <property type="match status" value="1"/>
</dbReference>
<evidence type="ECO:0000259" key="14">
    <source>
        <dbReference type="PROSITE" id="PS50180"/>
    </source>
</evidence>
<dbReference type="FunFam" id="3.40.50.10050:FF:000001">
    <property type="entry name" value="Translation initiation factor IF-2"/>
    <property type="match status" value="1"/>
</dbReference>
<dbReference type="InterPro" id="IPR027417">
    <property type="entry name" value="P-loop_NTPase"/>
</dbReference>
<dbReference type="PROSITE" id="PS50179">
    <property type="entry name" value="VHS"/>
    <property type="match status" value="1"/>
</dbReference>
<dbReference type="Gene3D" id="2.60.40.1230">
    <property type="match status" value="1"/>
</dbReference>
<protein>
    <recommendedName>
        <fullName evidence="19">Translation initiation factor IF-2</fullName>
    </recommendedName>
</protein>
<dbReference type="Pfam" id="PF02883">
    <property type="entry name" value="Alpha_adaptinC2"/>
    <property type="match status" value="1"/>
</dbReference>
<dbReference type="SMART" id="SM00288">
    <property type="entry name" value="VHS"/>
    <property type="match status" value="1"/>
</dbReference>
<dbReference type="InterPro" id="IPR002014">
    <property type="entry name" value="VHS_dom"/>
</dbReference>
<dbReference type="CDD" id="cd01887">
    <property type="entry name" value="IF2_eIF5B"/>
    <property type="match status" value="1"/>
</dbReference>
<organism evidence="18">
    <name type="scientific">Pneumocystis jirovecii</name>
    <name type="common">Human pneumocystis pneumonia agent</name>
    <dbReference type="NCBI Taxonomy" id="42068"/>
    <lineage>
        <taxon>Eukaryota</taxon>
        <taxon>Fungi</taxon>
        <taxon>Dikarya</taxon>
        <taxon>Ascomycota</taxon>
        <taxon>Taphrinomycotina</taxon>
        <taxon>Pneumocystomycetes</taxon>
        <taxon>Pneumocystaceae</taxon>
        <taxon>Pneumocystis</taxon>
    </lineage>
</organism>
<dbReference type="InterPro" id="IPR000178">
    <property type="entry name" value="TF_IF2_bacterial-like"/>
</dbReference>
<dbReference type="GO" id="GO:0043130">
    <property type="term" value="F:ubiquitin binding"/>
    <property type="evidence" value="ECO:0007669"/>
    <property type="project" value="InterPro"/>
</dbReference>
<keyword evidence="8" id="KW-0333">Golgi apparatus</keyword>
<dbReference type="InterPro" id="IPR023115">
    <property type="entry name" value="TIF_IF2_dom3"/>
</dbReference>
<dbReference type="Pfam" id="PF03127">
    <property type="entry name" value="GAT"/>
    <property type="match status" value="1"/>
</dbReference>
<dbReference type="InterPro" id="IPR008153">
    <property type="entry name" value="GAE_dom"/>
</dbReference>
<dbReference type="Gene3D" id="3.40.50.300">
    <property type="entry name" value="P-loop containing nucleotide triphosphate hydrolases"/>
    <property type="match status" value="1"/>
</dbReference>
<keyword evidence="9" id="KW-0342">GTP-binding</keyword>
<dbReference type="InterPro" id="IPR013041">
    <property type="entry name" value="Clathrin_app_Ig-like_sf"/>
</dbReference>
<dbReference type="SUPFAM" id="SSF52540">
    <property type="entry name" value="P-loop containing nucleoside triphosphate hydrolases"/>
    <property type="match status" value="1"/>
</dbReference>
<dbReference type="PROSITE" id="PS50180">
    <property type="entry name" value="GAE"/>
    <property type="match status" value="1"/>
</dbReference>
<dbReference type="CDD" id="cd16998">
    <property type="entry name" value="VHS_GGA_fungi"/>
    <property type="match status" value="1"/>
</dbReference>
<evidence type="ECO:0000256" key="7">
    <source>
        <dbReference type="ARBA" id="ARBA00022927"/>
    </source>
</evidence>
<dbReference type="Pfam" id="PF04760">
    <property type="entry name" value="IF2_N"/>
    <property type="match status" value="1"/>
</dbReference>
<dbReference type="SUPFAM" id="SSF50447">
    <property type="entry name" value="Translation proteins"/>
    <property type="match status" value="2"/>
</dbReference>
<evidence type="ECO:0000256" key="2">
    <source>
        <dbReference type="ARBA" id="ARBA00007733"/>
    </source>
</evidence>
<dbReference type="CDD" id="cd03692">
    <property type="entry name" value="mtIF2_IVc"/>
    <property type="match status" value="1"/>
</dbReference>
<evidence type="ECO:0000256" key="5">
    <source>
        <dbReference type="ARBA" id="ARBA00022741"/>
    </source>
</evidence>
<gene>
    <name evidence="17" type="ORF">PNEJI1_000291</name>
</gene>
<evidence type="ECO:0000256" key="3">
    <source>
        <dbReference type="ARBA" id="ARBA00022448"/>
    </source>
</evidence>
<dbReference type="Pfam" id="PF00009">
    <property type="entry name" value="GTP_EFTU"/>
    <property type="match status" value="1"/>
</dbReference>
<evidence type="ECO:0000259" key="13">
    <source>
        <dbReference type="PROSITE" id="PS50179"/>
    </source>
</evidence>
<dbReference type="GO" id="GO:0035091">
    <property type="term" value="F:phosphatidylinositol binding"/>
    <property type="evidence" value="ECO:0007669"/>
    <property type="project" value="InterPro"/>
</dbReference>
<dbReference type="PROSITE" id="PS50909">
    <property type="entry name" value="GAT"/>
    <property type="match status" value="1"/>
</dbReference>
<dbReference type="PROSITE" id="PS01176">
    <property type="entry name" value="IF2"/>
    <property type="match status" value="1"/>
</dbReference>
<dbReference type="SUPFAM" id="SSF52156">
    <property type="entry name" value="Initiation factor IF2/eIF5b, domain 3"/>
    <property type="match status" value="1"/>
</dbReference>
<evidence type="ECO:0000256" key="10">
    <source>
        <dbReference type="ARBA" id="ARBA00025162"/>
    </source>
</evidence>
<dbReference type="InterPro" id="IPR000795">
    <property type="entry name" value="T_Tr_GTP-bd_dom"/>
</dbReference>
<evidence type="ECO:0008006" key="19">
    <source>
        <dbReference type="Google" id="ProtNLM"/>
    </source>
</evidence>
<proteinExistence type="inferred from homology"/>
<dbReference type="PANTHER" id="PTHR47180:SF1">
    <property type="entry name" value="ADP-RIBOSYLATION FACTOR-BINDING PROTEIN GGA1-RELATED"/>
    <property type="match status" value="1"/>
</dbReference>
<dbReference type="GO" id="GO:0006896">
    <property type="term" value="P:Golgi to vacuole transport"/>
    <property type="evidence" value="ECO:0007669"/>
    <property type="project" value="TreeGrafter"/>
</dbReference>
<dbReference type="InterPro" id="IPR008152">
    <property type="entry name" value="Clathrin_a/b/g-adaptin_app_Ig"/>
</dbReference>
<dbReference type="InterPro" id="IPR006847">
    <property type="entry name" value="IF2_N"/>
</dbReference>
<evidence type="ECO:0000256" key="9">
    <source>
        <dbReference type="ARBA" id="ARBA00023134"/>
    </source>
</evidence>
<dbReference type="GO" id="GO:0005802">
    <property type="term" value="C:trans-Golgi network"/>
    <property type="evidence" value="ECO:0007669"/>
    <property type="project" value="TreeGrafter"/>
</dbReference>
<dbReference type="GO" id="GO:0005829">
    <property type="term" value="C:cytosol"/>
    <property type="evidence" value="ECO:0007669"/>
    <property type="project" value="GOC"/>
</dbReference>
<dbReference type="Gene3D" id="1.20.58.160">
    <property type="match status" value="1"/>
</dbReference>
<evidence type="ECO:0000256" key="4">
    <source>
        <dbReference type="ARBA" id="ARBA00022540"/>
    </source>
</evidence>
<accession>L0PG75</accession>
<dbReference type="InterPro" id="IPR044145">
    <property type="entry name" value="IF2_II"/>
</dbReference>
<keyword evidence="3" id="KW-0813">Transport</keyword>
<dbReference type="GO" id="GO:0005525">
    <property type="term" value="F:GTP binding"/>
    <property type="evidence" value="ECO:0007669"/>
    <property type="project" value="UniProtKB-KW"/>
</dbReference>
<dbReference type="FunFam" id="1.25.40.90:FF:000008">
    <property type="entry name" value="VHS domain protein"/>
    <property type="match status" value="1"/>
</dbReference>
<keyword evidence="5" id="KW-0547">Nucleotide-binding</keyword>
<dbReference type="PANTHER" id="PTHR47180">
    <property type="entry name" value="ADP-RIBOSYLATION FACTOR-BINDING PROTEIN GGA1-RELATED"/>
    <property type="match status" value="1"/>
</dbReference>
<comment type="function">
    <text evidence="10">One of the essential components for the initiation of protein synthesis. Protects formylmethionyl-tRNA from spontaneous hydrolysis and promotes its binding to the 30S ribosomal subunits. Also involved in the hydrolysis of GTP during the formation of the 70S ribosomal complex.</text>
</comment>
<dbReference type="Gene3D" id="1.25.40.90">
    <property type="match status" value="1"/>
</dbReference>
<dbReference type="InterPro" id="IPR052653">
    <property type="entry name" value="ARF-binding"/>
</dbReference>
<evidence type="ECO:0000313" key="17">
    <source>
        <dbReference type="EMBL" id="CCJ31363.1"/>
    </source>
</evidence>
<dbReference type="STRING" id="1209962.L0PG75"/>
<dbReference type="SUPFAM" id="SSF89009">
    <property type="entry name" value="GAT-like domain"/>
    <property type="match status" value="1"/>
</dbReference>
<evidence type="ECO:0000259" key="16">
    <source>
        <dbReference type="PROSITE" id="PS51722"/>
    </source>
</evidence>
<dbReference type="Gene3D" id="2.40.30.10">
    <property type="entry name" value="Translation factors"/>
    <property type="match status" value="2"/>
</dbReference>
<dbReference type="SUPFAM" id="SSF49348">
    <property type="entry name" value="Clathrin adaptor appendage domain"/>
    <property type="match status" value="1"/>
</dbReference>
<keyword evidence="12" id="KW-0175">Coiled coil</keyword>
<dbReference type="CDD" id="cd03702">
    <property type="entry name" value="IF2_mtIF2_II"/>
    <property type="match status" value="1"/>
</dbReference>
<dbReference type="InterPro" id="IPR053905">
    <property type="entry name" value="EF-G-like_DII"/>
</dbReference>
<feature type="domain" description="GAT" evidence="15">
    <location>
        <begin position="179"/>
        <end position="305"/>
    </location>
</feature>
<dbReference type="FunCoup" id="L0PG75">
    <property type="interactions" value="328"/>
</dbReference>
<dbReference type="Pfam" id="PF00790">
    <property type="entry name" value="VHS"/>
    <property type="match status" value="1"/>
</dbReference>
<evidence type="ECO:0000256" key="1">
    <source>
        <dbReference type="ARBA" id="ARBA00004601"/>
    </source>
</evidence>
<dbReference type="EMBL" id="CAKM01000284">
    <property type="protein sequence ID" value="CCJ31363.1"/>
    <property type="molecule type" value="Genomic_DNA"/>
</dbReference>
<dbReference type="Pfam" id="PF11987">
    <property type="entry name" value="IF-2"/>
    <property type="match status" value="1"/>
</dbReference>
<dbReference type="InterPro" id="IPR004152">
    <property type="entry name" value="GAT_dom"/>
</dbReference>
<dbReference type="InterPro" id="IPR008942">
    <property type="entry name" value="ENTH_VHS"/>
</dbReference>
<dbReference type="GO" id="GO:0043328">
    <property type="term" value="P:protein transport to vacuole involved in ubiquitin-dependent protein catabolic process via the multivesicular body sorting pathway"/>
    <property type="evidence" value="ECO:0007669"/>
    <property type="project" value="TreeGrafter"/>
</dbReference>